<accession>A0A381T8W3</accession>
<evidence type="ECO:0000256" key="3">
    <source>
        <dbReference type="ARBA" id="ARBA00023239"/>
    </source>
</evidence>
<dbReference type="InterPro" id="IPR050251">
    <property type="entry name" value="HpcH-HpaI_aldolase"/>
</dbReference>
<evidence type="ECO:0000313" key="5">
    <source>
        <dbReference type="EMBL" id="SVA10233.1"/>
    </source>
</evidence>
<dbReference type="InterPro" id="IPR040442">
    <property type="entry name" value="Pyrv_kinase-like_dom_sf"/>
</dbReference>
<dbReference type="InterPro" id="IPR005000">
    <property type="entry name" value="Aldolase/citrate-lyase_domain"/>
</dbReference>
<evidence type="ECO:0000256" key="2">
    <source>
        <dbReference type="ARBA" id="ARBA00022723"/>
    </source>
</evidence>
<gene>
    <name evidence="5" type="ORF">METZ01_LOCUS63087</name>
</gene>
<keyword evidence="2" id="KW-0479">Metal-binding</keyword>
<name>A0A381T8W3_9ZZZZ</name>
<dbReference type="Gene3D" id="3.20.20.60">
    <property type="entry name" value="Phosphoenolpyruvate-binding domains"/>
    <property type="match status" value="1"/>
</dbReference>
<dbReference type="GO" id="GO:0005737">
    <property type="term" value="C:cytoplasm"/>
    <property type="evidence" value="ECO:0007669"/>
    <property type="project" value="TreeGrafter"/>
</dbReference>
<keyword evidence="3" id="KW-0456">Lyase</keyword>
<dbReference type="GO" id="GO:0046872">
    <property type="term" value="F:metal ion binding"/>
    <property type="evidence" value="ECO:0007669"/>
    <property type="project" value="UniProtKB-KW"/>
</dbReference>
<dbReference type="GO" id="GO:0016832">
    <property type="term" value="F:aldehyde-lyase activity"/>
    <property type="evidence" value="ECO:0007669"/>
    <property type="project" value="TreeGrafter"/>
</dbReference>
<dbReference type="AlphaFoldDB" id="A0A381T8W3"/>
<dbReference type="PANTHER" id="PTHR30502">
    <property type="entry name" value="2-KETO-3-DEOXY-L-RHAMNONATE ALDOLASE"/>
    <property type="match status" value="1"/>
</dbReference>
<evidence type="ECO:0000259" key="4">
    <source>
        <dbReference type="Pfam" id="PF03328"/>
    </source>
</evidence>
<feature type="domain" description="HpcH/HpaI aldolase/citrate lyase" evidence="4">
    <location>
        <begin position="28"/>
        <end position="212"/>
    </location>
</feature>
<reference evidence="5" key="1">
    <citation type="submission" date="2018-05" db="EMBL/GenBank/DDBJ databases">
        <authorList>
            <person name="Lanie J.A."/>
            <person name="Ng W.-L."/>
            <person name="Kazmierczak K.M."/>
            <person name="Andrzejewski T.M."/>
            <person name="Davidsen T.M."/>
            <person name="Wayne K.J."/>
            <person name="Tettelin H."/>
            <person name="Glass J.I."/>
            <person name="Rusch D."/>
            <person name="Podicherti R."/>
            <person name="Tsui H.-C.T."/>
            <person name="Winkler M.E."/>
        </authorList>
    </citation>
    <scope>NUCLEOTIDE SEQUENCE</scope>
</reference>
<dbReference type="InterPro" id="IPR015813">
    <property type="entry name" value="Pyrv/PenolPyrv_kinase-like_dom"/>
</dbReference>
<comment type="similarity">
    <text evidence="1">Belongs to the HpcH/HpaI aldolase family.</text>
</comment>
<dbReference type="PANTHER" id="PTHR30502:SF0">
    <property type="entry name" value="PHOSPHOENOLPYRUVATE CARBOXYLASE FAMILY PROTEIN"/>
    <property type="match status" value="1"/>
</dbReference>
<sequence>MIEIRKNRAKQKLKNGETVIAVSCTDTDMVDFLGSTGTVDVIWVEMEHGEATWSQISDITRACDLWGMTSLVRVNNNDPWLVGRALDRGAQAVVVPHVNTKKEAERLVHGGKYTPKGSRGMFTSRQGLGVEDYITKANEEIMLLALIEDVIAIENLQEILTVKGVDCFMVVPGDLSQSMGPEYLGKPSHPDVEEVIESSMKEIAAAGYSTGSTAGDNNIERWVSAGGRMFLCSFQGYIESGLSNLKNKAKRAES</sequence>
<proteinExistence type="inferred from homology"/>
<dbReference type="EMBL" id="UINC01003906">
    <property type="protein sequence ID" value="SVA10233.1"/>
    <property type="molecule type" value="Genomic_DNA"/>
</dbReference>
<organism evidence="5">
    <name type="scientific">marine metagenome</name>
    <dbReference type="NCBI Taxonomy" id="408172"/>
    <lineage>
        <taxon>unclassified sequences</taxon>
        <taxon>metagenomes</taxon>
        <taxon>ecological metagenomes</taxon>
    </lineage>
</organism>
<dbReference type="Pfam" id="PF03328">
    <property type="entry name" value="HpcH_HpaI"/>
    <property type="match status" value="1"/>
</dbReference>
<protein>
    <recommendedName>
        <fullName evidence="4">HpcH/HpaI aldolase/citrate lyase domain-containing protein</fullName>
    </recommendedName>
</protein>
<evidence type="ECO:0000256" key="1">
    <source>
        <dbReference type="ARBA" id="ARBA00005568"/>
    </source>
</evidence>
<dbReference type="SUPFAM" id="SSF51621">
    <property type="entry name" value="Phosphoenolpyruvate/pyruvate domain"/>
    <property type="match status" value="1"/>
</dbReference>